<dbReference type="Pfam" id="PF06703">
    <property type="entry name" value="SPC25"/>
    <property type="match status" value="1"/>
</dbReference>
<comment type="similarity">
    <text evidence="2 9">Belongs to the SPCS2 family.</text>
</comment>
<dbReference type="PANTHER" id="PTHR13085:SF0">
    <property type="entry name" value="SIGNAL PEPTIDASE COMPLEX SUBUNIT 2"/>
    <property type="match status" value="1"/>
</dbReference>
<evidence type="ECO:0000256" key="1">
    <source>
        <dbReference type="ARBA" id="ARBA00004477"/>
    </source>
</evidence>
<dbReference type="EMBL" id="BT080514">
    <property type="protein sequence ID" value="ACO14938.1"/>
    <property type="molecule type" value="mRNA"/>
</dbReference>
<sequence>MASKKPSDPVKICKWDGIAVKNALDDGVREILTTKLPYSEDVSLNDGRLIICATAVAVAMFALLWDFLYPFPLSRPILIFCVGTYFFLMVVFTLYTTYKIKGIFVVVIQKDPAGLDPDCRWEASSNMKKFDDIYELTLTFIDGNLKRKESSLNTSVGAFFDDNGLLCMDLLSDAVLKLQGSIESEKKGFMKCEYWMGLLTN</sequence>
<evidence type="ECO:0000256" key="2">
    <source>
        <dbReference type="ARBA" id="ARBA00007324"/>
    </source>
</evidence>
<keyword evidence="7 9" id="KW-0472">Membrane</keyword>
<feature type="transmembrane region" description="Helical" evidence="9">
    <location>
        <begin position="49"/>
        <end position="71"/>
    </location>
</feature>
<evidence type="ECO:0000256" key="7">
    <source>
        <dbReference type="ARBA" id="ARBA00023136"/>
    </source>
</evidence>
<keyword evidence="4 9" id="KW-0812">Transmembrane</keyword>
<organism evidence="10">
    <name type="scientific">Caligus clemensi</name>
    <name type="common">Sea louse</name>
    <dbReference type="NCBI Taxonomy" id="344056"/>
    <lineage>
        <taxon>Eukaryota</taxon>
        <taxon>Metazoa</taxon>
        <taxon>Ecdysozoa</taxon>
        <taxon>Arthropoda</taxon>
        <taxon>Crustacea</taxon>
        <taxon>Multicrustacea</taxon>
        <taxon>Hexanauplia</taxon>
        <taxon>Copepoda</taxon>
        <taxon>Siphonostomatoida</taxon>
        <taxon>Caligidae</taxon>
        <taxon>Caligus</taxon>
    </lineage>
</organism>
<evidence type="ECO:0000256" key="9">
    <source>
        <dbReference type="RuleBase" id="RU368033"/>
    </source>
</evidence>
<reference evidence="10" key="1">
    <citation type="submission" date="2009-03" db="EMBL/GenBank/DDBJ databases">
        <title>Caligus clemensi ESTs and full-length cDNAs.</title>
        <authorList>
            <person name="Yasuike M."/>
            <person name="von Schalburg K."/>
            <person name="Cooper G."/>
            <person name="Leong J."/>
            <person name="Jones S.R.M."/>
            <person name="Koop B.F."/>
        </authorList>
    </citation>
    <scope>NUCLEOTIDE SEQUENCE</scope>
    <source>
        <tissue evidence="10">Whole</tissue>
    </source>
</reference>
<dbReference type="PANTHER" id="PTHR13085">
    <property type="entry name" value="MICROSOMAL SIGNAL PEPTIDASE 25 KDA SUBUNIT"/>
    <property type="match status" value="1"/>
</dbReference>
<dbReference type="GO" id="GO:0006465">
    <property type="term" value="P:signal peptide processing"/>
    <property type="evidence" value="ECO:0007669"/>
    <property type="project" value="UniProtKB-UniRule"/>
</dbReference>
<comment type="function">
    <text evidence="8 9">Component of the signal peptidase complex (SPC) which catalyzes the cleavage of N-terminal signal sequences from nascent proteins as they are translocated into the lumen of the endoplasmic reticulum. Enhances the enzymatic activity of SPC and facilitates the interactions between different components of the translocation site.</text>
</comment>
<evidence type="ECO:0000256" key="5">
    <source>
        <dbReference type="ARBA" id="ARBA00022824"/>
    </source>
</evidence>
<name>C1C0Y5_CALCM</name>
<dbReference type="GO" id="GO:0005787">
    <property type="term" value="C:signal peptidase complex"/>
    <property type="evidence" value="ECO:0007669"/>
    <property type="project" value="UniProtKB-UniRule"/>
</dbReference>
<evidence type="ECO:0000256" key="8">
    <source>
        <dbReference type="ARBA" id="ARBA00045608"/>
    </source>
</evidence>
<evidence type="ECO:0000313" key="10">
    <source>
        <dbReference type="EMBL" id="ACO14938.1"/>
    </source>
</evidence>
<protein>
    <recommendedName>
        <fullName evidence="3 9">Signal peptidase complex subunit 2</fullName>
    </recommendedName>
</protein>
<dbReference type="GO" id="GO:0008233">
    <property type="term" value="F:peptidase activity"/>
    <property type="evidence" value="ECO:0007669"/>
    <property type="project" value="UniProtKB-UniRule"/>
</dbReference>
<comment type="subcellular location">
    <subcellularLocation>
        <location evidence="1 9">Endoplasmic reticulum membrane</location>
        <topology evidence="1 9">Multi-pass membrane protein</topology>
    </subcellularLocation>
</comment>
<keyword evidence="5 9" id="KW-0256">Endoplasmic reticulum</keyword>
<feature type="transmembrane region" description="Helical" evidence="9">
    <location>
        <begin position="77"/>
        <end position="95"/>
    </location>
</feature>
<evidence type="ECO:0000256" key="3">
    <source>
        <dbReference type="ARBA" id="ARBA00017057"/>
    </source>
</evidence>
<gene>
    <name evidence="10" type="primary">SPCS2</name>
</gene>
<evidence type="ECO:0000256" key="4">
    <source>
        <dbReference type="ARBA" id="ARBA00022692"/>
    </source>
</evidence>
<accession>C1C0Y5</accession>
<dbReference type="GO" id="GO:0045047">
    <property type="term" value="P:protein targeting to ER"/>
    <property type="evidence" value="ECO:0007669"/>
    <property type="project" value="TreeGrafter"/>
</dbReference>
<proteinExistence type="evidence at transcript level"/>
<evidence type="ECO:0000256" key="6">
    <source>
        <dbReference type="ARBA" id="ARBA00022989"/>
    </source>
</evidence>
<dbReference type="AlphaFoldDB" id="C1C0Y5"/>
<dbReference type="InterPro" id="IPR009582">
    <property type="entry name" value="Spc2/SPCS2"/>
</dbReference>
<keyword evidence="6 9" id="KW-1133">Transmembrane helix</keyword>